<dbReference type="OrthoDB" id="504170at2759"/>
<dbReference type="InterPro" id="IPR007110">
    <property type="entry name" value="Ig-like_dom"/>
</dbReference>
<proteinExistence type="predicted"/>
<dbReference type="InterPro" id="IPR013098">
    <property type="entry name" value="Ig_I-set"/>
</dbReference>
<accession>A0A0C2H431</accession>
<dbReference type="InterPro" id="IPR036179">
    <property type="entry name" value="Ig-like_dom_sf"/>
</dbReference>
<reference evidence="2 3" key="1">
    <citation type="submission" date="2013-12" db="EMBL/GenBank/DDBJ databases">
        <title>Draft genome of the parsitic nematode Ancylostoma duodenale.</title>
        <authorList>
            <person name="Mitreva M."/>
        </authorList>
    </citation>
    <scope>NUCLEOTIDE SEQUENCE [LARGE SCALE GENOMIC DNA]</scope>
    <source>
        <strain evidence="2 3">Zhejiang</strain>
    </source>
</reference>
<sequence length="176" mass="19101">MCSTSGNVYSSVEMLDLPRLGSPILCTRCCFAGHPRCGVYVVPRLVIIPDTNPVQKPAGAQIPLLCKVDGVSEAARPGIIWIKHDGLDRTGNVEVKSLDHQTMSLLIKNASSEDSGVYTCQAQIGSHLLSKTVDVIIFENFAFADKRTDIGYVMATASVNVSCENLPEHRAQTYSF</sequence>
<keyword evidence="3" id="KW-1185">Reference proteome</keyword>
<dbReference type="CDD" id="cd00096">
    <property type="entry name" value="Ig"/>
    <property type="match status" value="1"/>
</dbReference>
<dbReference type="Pfam" id="PF07679">
    <property type="entry name" value="I-set"/>
    <property type="match status" value="1"/>
</dbReference>
<dbReference type="SUPFAM" id="SSF48726">
    <property type="entry name" value="Immunoglobulin"/>
    <property type="match status" value="1"/>
</dbReference>
<dbReference type="SMART" id="SM00409">
    <property type="entry name" value="IG"/>
    <property type="match status" value="1"/>
</dbReference>
<organism evidence="2 3">
    <name type="scientific">Ancylostoma duodenale</name>
    <dbReference type="NCBI Taxonomy" id="51022"/>
    <lineage>
        <taxon>Eukaryota</taxon>
        <taxon>Metazoa</taxon>
        <taxon>Ecdysozoa</taxon>
        <taxon>Nematoda</taxon>
        <taxon>Chromadorea</taxon>
        <taxon>Rhabditida</taxon>
        <taxon>Rhabditina</taxon>
        <taxon>Rhabditomorpha</taxon>
        <taxon>Strongyloidea</taxon>
        <taxon>Ancylostomatidae</taxon>
        <taxon>Ancylostomatinae</taxon>
        <taxon>Ancylostoma</taxon>
    </lineage>
</organism>
<evidence type="ECO:0000313" key="3">
    <source>
        <dbReference type="Proteomes" id="UP000054047"/>
    </source>
</evidence>
<name>A0A0C2H431_9BILA</name>
<dbReference type="InterPro" id="IPR013783">
    <property type="entry name" value="Ig-like_fold"/>
</dbReference>
<dbReference type="EMBL" id="KN727180">
    <property type="protein sequence ID" value="KIH66294.1"/>
    <property type="molecule type" value="Genomic_DNA"/>
</dbReference>
<protein>
    <submittedName>
        <fullName evidence="2">Immunoglobulin I-set domain protein</fullName>
    </submittedName>
</protein>
<dbReference type="Proteomes" id="UP000054047">
    <property type="component" value="Unassembled WGS sequence"/>
</dbReference>
<dbReference type="PROSITE" id="PS50835">
    <property type="entry name" value="IG_LIKE"/>
    <property type="match status" value="1"/>
</dbReference>
<dbReference type="Gene3D" id="2.60.40.10">
    <property type="entry name" value="Immunoglobulins"/>
    <property type="match status" value="1"/>
</dbReference>
<evidence type="ECO:0000259" key="1">
    <source>
        <dbReference type="PROSITE" id="PS50835"/>
    </source>
</evidence>
<evidence type="ECO:0000313" key="2">
    <source>
        <dbReference type="EMBL" id="KIH66294.1"/>
    </source>
</evidence>
<feature type="domain" description="Ig-like" evidence="1">
    <location>
        <begin position="43"/>
        <end position="134"/>
    </location>
</feature>
<dbReference type="AlphaFoldDB" id="A0A0C2H431"/>
<dbReference type="InterPro" id="IPR003599">
    <property type="entry name" value="Ig_sub"/>
</dbReference>
<gene>
    <name evidence="2" type="ORF">ANCDUO_03378</name>
</gene>